<accession>A0AAD8UY61</accession>
<dbReference type="EMBL" id="JAHLJV010000214">
    <property type="protein sequence ID" value="KAK1564087.1"/>
    <property type="molecule type" value="Genomic_DNA"/>
</dbReference>
<evidence type="ECO:0000313" key="3">
    <source>
        <dbReference type="Proteomes" id="UP001230504"/>
    </source>
</evidence>
<dbReference type="SUPFAM" id="SSF53474">
    <property type="entry name" value="alpha/beta-Hydrolases"/>
    <property type="match status" value="1"/>
</dbReference>
<dbReference type="Proteomes" id="UP001230504">
    <property type="component" value="Unassembled WGS sequence"/>
</dbReference>
<keyword evidence="2" id="KW-0378">Hydrolase</keyword>
<dbReference type="Gene3D" id="3.40.50.1820">
    <property type="entry name" value="alpha/beta hydrolase"/>
    <property type="match status" value="1"/>
</dbReference>
<feature type="non-terminal residue" evidence="2">
    <location>
        <position position="1"/>
    </location>
</feature>
<dbReference type="RefSeq" id="XP_060406933.1">
    <property type="nucleotide sequence ID" value="XM_060564427.1"/>
</dbReference>
<dbReference type="PANTHER" id="PTHR45570:SF2">
    <property type="entry name" value="ACETYLCHOLINESTERASE 1-LIKE"/>
    <property type="match status" value="1"/>
</dbReference>
<gene>
    <name evidence="2" type="ORF">LY79DRAFT_675266</name>
</gene>
<proteinExistence type="predicted"/>
<keyword evidence="3" id="KW-1185">Reference proteome</keyword>
<dbReference type="Pfam" id="PF00135">
    <property type="entry name" value="COesterase"/>
    <property type="match status" value="1"/>
</dbReference>
<dbReference type="InterPro" id="IPR029058">
    <property type="entry name" value="AB_hydrolase_fold"/>
</dbReference>
<dbReference type="AlphaFoldDB" id="A0AAD8UY61"/>
<feature type="domain" description="Carboxylesterase type B" evidence="1">
    <location>
        <begin position="1"/>
        <end position="81"/>
    </location>
</feature>
<dbReference type="GO" id="GO:0016787">
    <property type="term" value="F:hydrolase activity"/>
    <property type="evidence" value="ECO:0007669"/>
    <property type="project" value="UniProtKB-KW"/>
</dbReference>
<sequence length="156" mass="16792">MDQLLALRGVRENIAAFGCDLKKVMLFGQSAGAQHTFFIATRPDAPSLIKAAAMESGAGRDYPTIDKVQFWQKSFMDGLNCTDLACARNERLGPFVGSNIEDASLFIFGAAAPLINQTYSVSNFSSLVAPVFAAMVDVYTAFAFTCPTYRALLGSV</sequence>
<protein>
    <submittedName>
        <fullName evidence="2">Alpha/Beta hydrolase protein</fullName>
    </submittedName>
</protein>
<dbReference type="PANTHER" id="PTHR45570">
    <property type="entry name" value="CARBOXYLIC ESTER HYDROLASE"/>
    <property type="match status" value="1"/>
</dbReference>
<evidence type="ECO:0000259" key="1">
    <source>
        <dbReference type="Pfam" id="PF00135"/>
    </source>
</evidence>
<organism evidence="2 3">
    <name type="scientific">Colletotrichum navitas</name>
    <dbReference type="NCBI Taxonomy" id="681940"/>
    <lineage>
        <taxon>Eukaryota</taxon>
        <taxon>Fungi</taxon>
        <taxon>Dikarya</taxon>
        <taxon>Ascomycota</taxon>
        <taxon>Pezizomycotina</taxon>
        <taxon>Sordariomycetes</taxon>
        <taxon>Hypocreomycetidae</taxon>
        <taxon>Glomerellales</taxon>
        <taxon>Glomerellaceae</taxon>
        <taxon>Colletotrichum</taxon>
        <taxon>Colletotrichum graminicola species complex</taxon>
    </lineage>
</organism>
<reference evidence="2" key="1">
    <citation type="submission" date="2021-06" db="EMBL/GenBank/DDBJ databases">
        <title>Comparative genomics, transcriptomics and evolutionary studies reveal genomic signatures of adaptation to plant cell wall in hemibiotrophic fungi.</title>
        <authorList>
            <consortium name="DOE Joint Genome Institute"/>
            <person name="Baroncelli R."/>
            <person name="Diaz J.F."/>
            <person name="Benocci T."/>
            <person name="Peng M."/>
            <person name="Battaglia E."/>
            <person name="Haridas S."/>
            <person name="Andreopoulos W."/>
            <person name="Labutti K."/>
            <person name="Pangilinan J."/>
            <person name="Floch G.L."/>
            <person name="Makela M.R."/>
            <person name="Henrissat B."/>
            <person name="Grigoriev I.V."/>
            <person name="Crouch J.A."/>
            <person name="De Vries R.P."/>
            <person name="Sukno S.A."/>
            <person name="Thon M.R."/>
        </authorList>
    </citation>
    <scope>NUCLEOTIDE SEQUENCE</scope>
    <source>
        <strain evidence="2">CBS 125086</strain>
    </source>
</reference>
<name>A0AAD8UY61_9PEZI</name>
<comment type="caution">
    <text evidence="2">The sequence shown here is derived from an EMBL/GenBank/DDBJ whole genome shotgun (WGS) entry which is preliminary data.</text>
</comment>
<evidence type="ECO:0000313" key="2">
    <source>
        <dbReference type="EMBL" id="KAK1564087.1"/>
    </source>
</evidence>
<dbReference type="InterPro" id="IPR002018">
    <property type="entry name" value="CarbesteraseB"/>
</dbReference>
<dbReference type="GeneID" id="85448667"/>